<feature type="non-terminal residue" evidence="2">
    <location>
        <position position="1"/>
    </location>
</feature>
<organism evidence="2">
    <name type="scientific">Magnusiomyces tetraspermus</name>
    <dbReference type="NCBI Taxonomy" id="1232584"/>
    <lineage>
        <taxon>Eukaryota</taxon>
        <taxon>Fungi</taxon>
        <taxon>Dikarya</taxon>
        <taxon>Ascomycota</taxon>
        <taxon>Saccharomycotina</taxon>
        <taxon>Dipodascomycetes</taxon>
        <taxon>Dipodascales</taxon>
        <taxon>Dipodascaceae</taxon>
        <taxon>Magnusiomyces</taxon>
    </lineage>
</organism>
<dbReference type="PANTHER" id="PTHR37520">
    <property type="entry name" value="INTRON-ENCODED DNA ENDONUCLEASE AI2A-RELATED"/>
    <property type="match status" value="1"/>
</dbReference>
<reference evidence="2" key="1">
    <citation type="journal article" date="2014" name="Proc. Natl. Acad. Sci. U.S.A.">
        <title>Massive programmed translational jumping in mitochondria.</title>
        <authorList>
            <person name="Lang B.F."/>
            <person name="Jakubkova M."/>
            <person name="Hegedusova E."/>
            <person name="Daoud R."/>
            <person name="Forget L."/>
            <person name="Brejova B."/>
            <person name="Vinar T."/>
            <person name="Kosa P."/>
            <person name="Fricova D."/>
            <person name="Nebohacova M."/>
            <person name="Griac P."/>
            <person name="Tomaska L."/>
            <person name="Burger G."/>
            <person name="Nosek J."/>
        </authorList>
    </citation>
    <scope>NUCLEOTIDE SEQUENCE</scope>
    <source>
        <strain evidence="2">NRRL Y-7288</strain>
    </source>
</reference>
<protein>
    <recommendedName>
        <fullName evidence="1">Homing endonuclease LAGLIDADG domain-containing protein</fullName>
    </recommendedName>
</protein>
<name>A0A023UP59_9ASCO</name>
<dbReference type="RefSeq" id="YP_009029683.1">
    <property type="nucleotide sequence ID" value="NC_024094.1"/>
</dbReference>
<dbReference type="SUPFAM" id="SSF55608">
    <property type="entry name" value="Homing endonucleases"/>
    <property type="match status" value="1"/>
</dbReference>
<sequence length="379" mass="43779">QTGQKGWQLASGGVNPSAIDYMTETMYTACCLTFTVYKSPVRTTPTGSNTQGNTPMDVSTWLCNKDSENNNNATSTSFVYTISRKRSSGFSETMRQLSNSSVSSNGPSEDFFKRLAGITDGGGNFDIRNTNGERVLRAIRMKTHNRDMRMLTHMQNQTHFGRIHAVRNKPYSQYIVSTYPEMRYLITKTNGTMRTRIKGFKESCDYVNIQFKEADYEIPANDPYTAGTVDTDGSITFNYNGNRIECSTEFRTNEYSKRTCLDYVIPGAKPYMTERSHRSGRVEKHSITFKFQSVQNMMPIYEYFMANRTYSDMKFYRVSKMKPFIEIRKYKTTPGGSPENRVYARFTLDWIRYQNPQWTKVAWTSKVLDKDMVQEFNEK</sequence>
<dbReference type="InterPro" id="IPR027434">
    <property type="entry name" value="Homing_endonucl"/>
</dbReference>
<dbReference type="PANTHER" id="PTHR37520:SF1">
    <property type="entry name" value="INTRON-ENCODED DNA ENDONUCLEASE AI2A-RELATED"/>
    <property type="match status" value="1"/>
</dbReference>
<evidence type="ECO:0000313" key="2">
    <source>
        <dbReference type="EMBL" id="AHY04936.1"/>
    </source>
</evidence>
<dbReference type="GeneID" id="19351013"/>
<proteinExistence type="predicted"/>
<dbReference type="InterPro" id="IPR004860">
    <property type="entry name" value="LAGLIDADG_dom"/>
</dbReference>
<accession>A0A023UP59</accession>
<gene>
    <name evidence="2" type="primary">orf379</name>
</gene>
<feature type="domain" description="Homing endonuclease LAGLIDADG" evidence="1">
    <location>
        <begin position="115"/>
        <end position="187"/>
    </location>
</feature>
<dbReference type="Gene3D" id="3.10.28.10">
    <property type="entry name" value="Homing endonucleases"/>
    <property type="match status" value="1"/>
</dbReference>
<dbReference type="GO" id="GO:0004519">
    <property type="term" value="F:endonuclease activity"/>
    <property type="evidence" value="ECO:0007669"/>
    <property type="project" value="InterPro"/>
</dbReference>
<evidence type="ECO:0000259" key="1">
    <source>
        <dbReference type="Pfam" id="PF00961"/>
    </source>
</evidence>
<dbReference type="Pfam" id="PF00961">
    <property type="entry name" value="LAGLIDADG_1"/>
    <property type="match status" value="1"/>
</dbReference>
<geneLocation type="mitochondrion" evidence="2"/>
<dbReference type="EMBL" id="KJ459951">
    <property type="protein sequence ID" value="AHY04936.1"/>
    <property type="molecule type" value="Genomic_DNA"/>
</dbReference>
<keyword evidence="2" id="KW-0496">Mitochondrion</keyword>
<dbReference type="AlphaFoldDB" id="A0A023UP59"/>